<organism evidence="2 3">
    <name type="scientific">Thalassospira marina</name>
    <dbReference type="NCBI Taxonomy" id="2048283"/>
    <lineage>
        <taxon>Bacteria</taxon>
        <taxon>Pseudomonadati</taxon>
        <taxon>Pseudomonadota</taxon>
        <taxon>Alphaproteobacteria</taxon>
        <taxon>Rhodospirillales</taxon>
        <taxon>Thalassospiraceae</taxon>
        <taxon>Thalassospira</taxon>
    </lineage>
</organism>
<feature type="compositionally biased region" description="Basic and acidic residues" evidence="1">
    <location>
        <begin position="16"/>
        <end position="29"/>
    </location>
</feature>
<dbReference type="EMBL" id="CP024199">
    <property type="protein sequence ID" value="AUG54477.1"/>
    <property type="molecule type" value="Genomic_DNA"/>
</dbReference>
<sequence>MFWNLFATKTTPKPVASDDHDDHDHHDDPLTGDPLARFSPHMLDDLPLRPCGVFAGYRKTRSTAARCEANREDLR</sequence>
<keyword evidence="3" id="KW-1185">Reference proteome</keyword>
<accession>A0ABM6QD20</accession>
<evidence type="ECO:0000313" key="3">
    <source>
        <dbReference type="Proteomes" id="UP000233458"/>
    </source>
</evidence>
<gene>
    <name evidence="2" type="ORF">CSC3H3_18490</name>
</gene>
<protein>
    <submittedName>
        <fullName evidence="2">Uncharacterized protein</fullName>
    </submittedName>
</protein>
<feature type="region of interest" description="Disordered" evidence="1">
    <location>
        <begin position="1"/>
        <end position="33"/>
    </location>
</feature>
<name>A0ABM6QD20_9PROT</name>
<dbReference type="Proteomes" id="UP000233458">
    <property type="component" value="Chromosome"/>
</dbReference>
<evidence type="ECO:0000313" key="2">
    <source>
        <dbReference type="EMBL" id="AUG54477.1"/>
    </source>
</evidence>
<evidence type="ECO:0000256" key="1">
    <source>
        <dbReference type="SAM" id="MobiDB-lite"/>
    </source>
</evidence>
<proteinExistence type="predicted"/>
<reference evidence="2 3" key="1">
    <citation type="submission" date="2017-10" db="EMBL/GenBank/DDBJ databases">
        <title>Biodiversity and function of Thalassospira species in the particle-attached aromatic-hydrocarbon-degrading consortia from the surface seawater of the China South Sea.</title>
        <authorList>
            <person name="Dong C."/>
            <person name="Liu R."/>
            <person name="Shao Z."/>
        </authorList>
    </citation>
    <scope>NUCLEOTIDE SEQUENCE [LARGE SCALE GENOMIC DNA]</scope>
    <source>
        <strain evidence="2 3">CSC3H3</strain>
    </source>
</reference>